<name>A0A317X815_9EURO</name>
<evidence type="ECO:0000313" key="8">
    <source>
        <dbReference type="EMBL" id="PWY94743.1"/>
    </source>
</evidence>
<sequence>MSEQRPLPRNRLKSRTGCLRCKQRRVKCDETLPHCSQCTRRGFDCPGYKRPLKWSSKYEIGTSGTDARGTNPHSSSRIESISVIDVDALRIPSPFSIPWGSTASTQPDGSNLEDLSATGPDESLTISHFSTGQRQNNVSPEDEPNVDPTNDPLDMQLPEERLSHDLDDATNWVEWAQFPLPLSLPPPLGDGESGILRHYFVQVCRINSCFDSAVNFFRADIGDLMASSPLIYHCVLSMSAAHLAALKANLVATALDHRARALACLKSEMMRLKDGIESNSLTTVKTSEALLGSILLGMTDGWHNPSSLGTTHLHGARILFKRWMSSAQDDLIVPFTLDSSLRVRSFMAGFMAYWEAMASFLINQSVDATAYLNLVCDQKTPPKLHPNPWTGICTPLFVHLARVGTLVRQQSLLKQLSSVTSREDAADQLKADILRSARETETALLNYNIPTEEVIEDTADPLTPVQDLQRLAQVYRLAALLELYRNYPELLEGDAEETTGAEPAPAEKITSMAVSTLTLIAATPQTSGVNCLLTIPLIIAGSTLQWTPKRPVRRGSVKHAWSTLCGEIVAISSHADVQMYWRDFVRTRLEAVLRHVGIVAILRATEILDKVWTRSDAQTAIGCPGRGAESQQFVQWIEVMVEEKLETVLG</sequence>
<organism evidence="8 9">
    <name type="scientific">Aspergillus sclerotioniger CBS 115572</name>
    <dbReference type="NCBI Taxonomy" id="1450535"/>
    <lineage>
        <taxon>Eukaryota</taxon>
        <taxon>Fungi</taxon>
        <taxon>Dikarya</taxon>
        <taxon>Ascomycota</taxon>
        <taxon>Pezizomycotina</taxon>
        <taxon>Eurotiomycetes</taxon>
        <taxon>Eurotiomycetidae</taxon>
        <taxon>Eurotiales</taxon>
        <taxon>Aspergillaceae</taxon>
        <taxon>Aspergillus</taxon>
        <taxon>Aspergillus subgen. Circumdati</taxon>
    </lineage>
</organism>
<comment type="caution">
    <text evidence="8">The sequence shown here is derived from an EMBL/GenBank/DDBJ whole genome shotgun (WGS) entry which is preliminary data.</text>
</comment>
<dbReference type="SUPFAM" id="SSF57701">
    <property type="entry name" value="Zn2/Cys6 DNA-binding domain"/>
    <property type="match status" value="1"/>
</dbReference>
<evidence type="ECO:0000256" key="6">
    <source>
        <dbReference type="SAM" id="MobiDB-lite"/>
    </source>
</evidence>
<evidence type="ECO:0000256" key="5">
    <source>
        <dbReference type="ARBA" id="ARBA00023242"/>
    </source>
</evidence>
<reference evidence="8 9" key="1">
    <citation type="submission" date="2016-12" db="EMBL/GenBank/DDBJ databases">
        <title>The genomes of Aspergillus section Nigri reveals drivers in fungal speciation.</title>
        <authorList>
            <consortium name="DOE Joint Genome Institute"/>
            <person name="Vesth T.C."/>
            <person name="Nybo J."/>
            <person name="Theobald S."/>
            <person name="Brandl J."/>
            <person name="Frisvad J.C."/>
            <person name="Nielsen K.F."/>
            <person name="Lyhne E.K."/>
            <person name="Kogle M.E."/>
            <person name="Kuo A."/>
            <person name="Riley R."/>
            <person name="Clum A."/>
            <person name="Nolan M."/>
            <person name="Lipzen A."/>
            <person name="Salamov A."/>
            <person name="Henrissat B."/>
            <person name="Wiebenga A."/>
            <person name="De Vries R.P."/>
            <person name="Grigoriev I.V."/>
            <person name="Mortensen U.H."/>
            <person name="Andersen M.R."/>
            <person name="Baker S.E."/>
        </authorList>
    </citation>
    <scope>NUCLEOTIDE SEQUENCE [LARGE SCALE GENOMIC DNA]</scope>
    <source>
        <strain evidence="8 9">CBS 115572</strain>
    </source>
</reference>
<dbReference type="GO" id="GO:0000976">
    <property type="term" value="F:transcription cis-regulatory region binding"/>
    <property type="evidence" value="ECO:0007669"/>
    <property type="project" value="TreeGrafter"/>
</dbReference>
<dbReference type="RefSeq" id="XP_025471504.1">
    <property type="nucleotide sequence ID" value="XM_025615457.1"/>
</dbReference>
<dbReference type="Proteomes" id="UP000246702">
    <property type="component" value="Unassembled WGS sequence"/>
</dbReference>
<evidence type="ECO:0000313" key="9">
    <source>
        <dbReference type="Proteomes" id="UP000246702"/>
    </source>
</evidence>
<protein>
    <recommendedName>
        <fullName evidence="7">Zn(2)-C6 fungal-type domain-containing protein</fullName>
    </recommendedName>
</protein>
<accession>A0A317X815</accession>
<evidence type="ECO:0000256" key="2">
    <source>
        <dbReference type="ARBA" id="ARBA00023015"/>
    </source>
</evidence>
<dbReference type="OrthoDB" id="39175at2759"/>
<dbReference type="InterPro" id="IPR036864">
    <property type="entry name" value="Zn2-C6_fun-type_DNA-bd_sf"/>
</dbReference>
<dbReference type="GO" id="GO:0005634">
    <property type="term" value="C:nucleus"/>
    <property type="evidence" value="ECO:0007669"/>
    <property type="project" value="UniProtKB-SubCell"/>
</dbReference>
<comment type="subcellular location">
    <subcellularLocation>
        <location evidence="1">Nucleus</location>
    </subcellularLocation>
</comment>
<keyword evidence="4" id="KW-0804">Transcription</keyword>
<dbReference type="InterPro" id="IPR001138">
    <property type="entry name" value="Zn2Cys6_DnaBD"/>
</dbReference>
<evidence type="ECO:0000256" key="3">
    <source>
        <dbReference type="ARBA" id="ARBA00023125"/>
    </source>
</evidence>
<keyword evidence="3" id="KW-0238">DNA-binding</keyword>
<dbReference type="Pfam" id="PF00172">
    <property type="entry name" value="Zn_clus"/>
    <property type="match status" value="1"/>
</dbReference>
<feature type="region of interest" description="Disordered" evidence="6">
    <location>
        <begin position="97"/>
        <end position="156"/>
    </location>
</feature>
<evidence type="ECO:0000256" key="4">
    <source>
        <dbReference type="ARBA" id="ARBA00023163"/>
    </source>
</evidence>
<dbReference type="GeneID" id="37117600"/>
<dbReference type="Gene3D" id="4.10.240.10">
    <property type="entry name" value="Zn(2)-C6 fungal-type DNA-binding domain"/>
    <property type="match status" value="1"/>
</dbReference>
<evidence type="ECO:0000256" key="1">
    <source>
        <dbReference type="ARBA" id="ARBA00004123"/>
    </source>
</evidence>
<dbReference type="STRING" id="1450535.A0A317X815"/>
<dbReference type="GO" id="GO:0000981">
    <property type="term" value="F:DNA-binding transcription factor activity, RNA polymerase II-specific"/>
    <property type="evidence" value="ECO:0007669"/>
    <property type="project" value="InterPro"/>
</dbReference>
<evidence type="ECO:0000259" key="7">
    <source>
        <dbReference type="PROSITE" id="PS50048"/>
    </source>
</evidence>
<dbReference type="SMART" id="SM00066">
    <property type="entry name" value="GAL4"/>
    <property type="match status" value="1"/>
</dbReference>
<gene>
    <name evidence="8" type="ORF">BO94DRAFT_582133</name>
</gene>
<dbReference type="GO" id="GO:0008270">
    <property type="term" value="F:zinc ion binding"/>
    <property type="evidence" value="ECO:0007669"/>
    <property type="project" value="InterPro"/>
</dbReference>
<dbReference type="PANTHER" id="PTHR37534">
    <property type="entry name" value="TRANSCRIPTIONAL ACTIVATOR PROTEIN UGA3"/>
    <property type="match status" value="1"/>
</dbReference>
<dbReference type="PANTHER" id="PTHR37534:SF44">
    <property type="entry name" value="ZN(II)2CYS6 TRANSCRIPTION FACTOR (EUROFUNG)"/>
    <property type="match status" value="1"/>
</dbReference>
<dbReference type="GO" id="GO:0045944">
    <property type="term" value="P:positive regulation of transcription by RNA polymerase II"/>
    <property type="evidence" value="ECO:0007669"/>
    <property type="project" value="TreeGrafter"/>
</dbReference>
<feature type="compositionally biased region" description="Polar residues" evidence="6">
    <location>
        <begin position="99"/>
        <end position="109"/>
    </location>
</feature>
<proteinExistence type="predicted"/>
<dbReference type="InterPro" id="IPR021858">
    <property type="entry name" value="Fun_TF"/>
</dbReference>
<dbReference type="AlphaFoldDB" id="A0A317X815"/>
<dbReference type="PROSITE" id="PS50048">
    <property type="entry name" value="ZN2_CY6_FUNGAL_2"/>
    <property type="match status" value="1"/>
</dbReference>
<dbReference type="CDD" id="cd00067">
    <property type="entry name" value="GAL4"/>
    <property type="match status" value="1"/>
</dbReference>
<feature type="domain" description="Zn(2)-C6 fungal-type" evidence="7">
    <location>
        <begin position="17"/>
        <end position="45"/>
    </location>
</feature>
<keyword evidence="9" id="KW-1185">Reference proteome</keyword>
<dbReference type="Pfam" id="PF11951">
    <property type="entry name" value="Fungal_trans_2"/>
    <property type="match status" value="1"/>
</dbReference>
<keyword evidence="5" id="KW-0539">Nucleus</keyword>
<keyword evidence="2" id="KW-0805">Transcription regulation</keyword>
<feature type="compositionally biased region" description="Polar residues" evidence="6">
    <location>
        <begin position="124"/>
        <end position="139"/>
    </location>
</feature>
<dbReference type="EMBL" id="MSFK01000004">
    <property type="protein sequence ID" value="PWY94743.1"/>
    <property type="molecule type" value="Genomic_DNA"/>
</dbReference>
<dbReference type="PROSITE" id="PS00463">
    <property type="entry name" value="ZN2_CY6_FUNGAL_1"/>
    <property type="match status" value="1"/>
</dbReference>